<dbReference type="EMBL" id="CP054841">
    <property type="protein sequence ID" value="QKV55236.1"/>
    <property type="molecule type" value="Genomic_DNA"/>
</dbReference>
<dbReference type="AlphaFoldDB" id="A0A6N1XBT1"/>
<dbReference type="Proteomes" id="UP000509579">
    <property type="component" value="Plasmid unnamed1"/>
</dbReference>
<evidence type="ECO:0000313" key="1">
    <source>
        <dbReference type="EMBL" id="QKV55236.1"/>
    </source>
</evidence>
<name>A0A6N1XBT1_9BURK</name>
<dbReference type="KEGG" id="aant:HUK68_20055"/>
<accession>A0A6N1XBT1</accession>
<dbReference type="RefSeq" id="WP_175506024.1">
    <property type="nucleotide sequence ID" value="NZ_CP054841.1"/>
</dbReference>
<gene>
    <name evidence="1" type="ORF">HUK68_20055</name>
</gene>
<evidence type="ECO:0000313" key="2">
    <source>
        <dbReference type="Proteomes" id="UP000509579"/>
    </source>
</evidence>
<keyword evidence="2" id="KW-1185">Reference proteome</keyword>
<reference evidence="1 2" key="1">
    <citation type="submission" date="2020-06" db="EMBL/GenBank/DDBJ databases">
        <title>Acidovorax antarctica sp. nov., isolated from Corinth ice sheet soil, Antarctic Fields Peninsula.</title>
        <authorList>
            <person name="Xu Q."/>
            <person name="Peng F."/>
        </authorList>
    </citation>
    <scope>NUCLEOTIDE SEQUENCE [LARGE SCALE GENOMIC DNA]</scope>
    <source>
        <strain evidence="1 2">16-35-5</strain>
        <plasmid evidence="1 2">unnamed1</plasmid>
    </source>
</reference>
<keyword evidence="1" id="KW-0614">Plasmid</keyword>
<protein>
    <submittedName>
        <fullName evidence="1">Uncharacterized protein</fullName>
    </submittedName>
</protein>
<organism evidence="1 2">
    <name type="scientific">Comamonas antarctica</name>
    <dbReference type="NCBI Taxonomy" id="2743470"/>
    <lineage>
        <taxon>Bacteria</taxon>
        <taxon>Pseudomonadati</taxon>
        <taxon>Pseudomonadota</taxon>
        <taxon>Betaproteobacteria</taxon>
        <taxon>Burkholderiales</taxon>
        <taxon>Comamonadaceae</taxon>
        <taxon>Comamonas</taxon>
    </lineage>
</organism>
<sequence>MNTLSIVASRHSGFDVLSASSVADVRNASDRDHIGSLASRIWDKVADFFCGTDREEAKKCLFDLYAPTTPDAQKIEWFFKLRGLAGEGFQERVEHRVEDGRETYALLLDDQEHGAGLLLTRTAIGCDWNKIEAALRSDRSHEDLEKQLRLDIVRAGYEVAGQPVPDDDTLALEPRQDLRLQLLDAELAKLACTPEEVEAVHALAHQATFALIMQSTLVAAASGNAPMCPSSARQQTDYRIERENAQLQLVALCRQDVATEPNEELRLDKMESVREMEHLYQSLEIRVALAIDALGQARISSLDYLAGKPAEGA</sequence>
<geneLocation type="plasmid" evidence="1 2">
    <name>unnamed1</name>
</geneLocation>
<dbReference type="Gene3D" id="3.30.2440.10">
    <property type="entry name" value="Secreted effector protein SifA"/>
    <property type="match status" value="1"/>
</dbReference>
<proteinExistence type="predicted"/>